<dbReference type="Pfam" id="PF00484">
    <property type="entry name" value="Pro_CA"/>
    <property type="match status" value="1"/>
</dbReference>
<dbReference type="GO" id="GO:0015976">
    <property type="term" value="P:carbon utilization"/>
    <property type="evidence" value="ECO:0007669"/>
    <property type="project" value="InterPro"/>
</dbReference>
<dbReference type="InterPro" id="IPR015892">
    <property type="entry name" value="Carbonic_anhydrase_CS"/>
</dbReference>
<feature type="binding site" evidence="7">
    <location>
        <position position="203"/>
    </location>
    <ligand>
        <name>Zn(2+)</name>
        <dbReference type="ChEBI" id="CHEBI:29105"/>
    </ligand>
</feature>
<keyword evidence="3 7" id="KW-0479">Metal-binding</keyword>
<evidence type="ECO:0000256" key="3">
    <source>
        <dbReference type="ARBA" id="ARBA00022723"/>
    </source>
</evidence>
<feature type="binding site" evidence="7">
    <location>
        <position position="149"/>
    </location>
    <ligand>
        <name>Zn(2+)</name>
        <dbReference type="ChEBI" id="CHEBI:29105"/>
    </ligand>
</feature>
<keyword evidence="9" id="KW-1185">Reference proteome</keyword>
<feature type="binding site" evidence="7">
    <location>
        <position position="206"/>
    </location>
    <ligand>
        <name>Zn(2+)</name>
        <dbReference type="ChEBI" id="CHEBI:29105"/>
    </ligand>
</feature>
<comment type="caution">
    <text evidence="8">The sequence shown here is derived from an EMBL/GenBank/DDBJ whole genome shotgun (WGS) entry which is preliminary data.</text>
</comment>
<evidence type="ECO:0000256" key="7">
    <source>
        <dbReference type="PIRSR" id="PIRSR601765-1"/>
    </source>
</evidence>
<organism evidence="8 9">
    <name type="scientific">Salinicola corii</name>
    <dbReference type="NCBI Taxonomy" id="2606937"/>
    <lineage>
        <taxon>Bacteria</taxon>
        <taxon>Pseudomonadati</taxon>
        <taxon>Pseudomonadota</taxon>
        <taxon>Gammaproteobacteria</taxon>
        <taxon>Oceanospirillales</taxon>
        <taxon>Halomonadaceae</taxon>
        <taxon>Salinicola</taxon>
    </lineage>
</organism>
<dbReference type="InterPro" id="IPR001765">
    <property type="entry name" value="Carbonic_anhydrase"/>
</dbReference>
<name>A0A640W8Q7_9GAMM</name>
<dbReference type="SUPFAM" id="SSF53056">
    <property type="entry name" value="beta-carbonic anhydrase, cab"/>
    <property type="match status" value="1"/>
</dbReference>
<accession>A0A640W8Q7</accession>
<dbReference type="GO" id="GO:0004089">
    <property type="term" value="F:carbonate dehydratase activity"/>
    <property type="evidence" value="ECO:0007669"/>
    <property type="project" value="UniProtKB-EC"/>
</dbReference>
<keyword evidence="5" id="KW-0456">Lyase</keyword>
<dbReference type="GO" id="GO:0034599">
    <property type="term" value="P:cellular response to oxidative stress"/>
    <property type="evidence" value="ECO:0007669"/>
    <property type="project" value="TreeGrafter"/>
</dbReference>
<dbReference type="AlphaFoldDB" id="A0A640W8Q7"/>
<evidence type="ECO:0000256" key="2">
    <source>
        <dbReference type="ARBA" id="ARBA00012925"/>
    </source>
</evidence>
<evidence type="ECO:0000313" key="8">
    <source>
        <dbReference type="EMBL" id="KAA0016113.1"/>
    </source>
</evidence>
<dbReference type="Gene3D" id="3.40.1050.10">
    <property type="entry name" value="Carbonic anhydrase"/>
    <property type="match status" value="1"/>
</dbReference>
<evidence type="ECO:0000256" key="6">
    <source>
        <dbReference type="ARBA" id="ARBA00048348"/>
    </source>
</evidence>
<sequence length="319" mass="35336">MADRLHEAVSTASASRFPESTFNHTALQNLQAAKRFSLAWNGAPALRLYVKPAPFVSCEGERGVRSEGPVLRPTLACRAWGPWAPSSPSASSDRDSNRHRTGVLDMQFFDRLLLENRAWADNMKASDPEIFERLHQGQSPSALWIGCCDSRVPAEQICNAKPGELFIHRNIANLVHEDDANVSSVLEYAIHALKVDHIIVCGHRGCGGIQAAVAGGDALQALPYVDKHLGQVKRLVAERKEELARFSRLSDKVDHVVELNVIAQVERLSSLPLVSDSWEARRAPSLHGWVYDLATGHLEEVYRREAEWADQNWQQAAAG</sequence>
<dbReference type="PANTHER" id="PTHR11002">
    <property type="entry name" value="CARBONIC ANHYDRASE"/>
    <property type="match status" value="1"/>
</dbReference>
<dbReference type="EC" id="4.2.1.1" evidence="2"/>
<reference evidence="8 9" key="1">
    <citation type="submission" date="2019-08" db="EMBL/GenBank/DDBJ databases">
        <title>Bioinformatics analysis of the strain L3 and L5.</title>
        <authorList>
            <person name="Li X."/>
        </authorList>
    </citation>
    <scope>NUCLEOTIDE SEQUENCE [LARGE SCALE GENOMIC DNA]</scope>
    <source>
        <strain evidence="8 9">L3</strain>
    </source>
</reference>
<protein>
    <recommendedName>
        <fullName evidence="2">carbonic anhydrase</fullName>
        <ecNumber evidence="2">4.2.1.1</ecNumber>
    </recommendedName>
</protein>
<dbReference type="CDD" id="cd00883">
    <property type="entry name" value="beta_CA_cladeA"/>
    <property type="match status" value="1"/>
</dbReference>
<evidence type="ECO:0000256" key="1">
    <source>
        <dbReference type="ARBA" id="ARBA00006217"/>
    </source>
</evidence>
<dbReference type="EMBL" id="VTPX01000013">
    <property type="protein sequence ID" value="KAA0016113.1"/>
    <property type="molecule type" value="Genomic_DNA"/>
</dbReference>
<dbReference type="SMART" id="SM00947">
    <property type="entry name" value="Pro_CA"/>
    <property type="match status" value="1"/>
</dbReference>
<feature type="binding site" evidence="7">
    <location>
        <position position="147"/>
    </location>
    <ligand>
        <name>Zn(2+)</name>
        <dbReference type="ChEBI" id="CHEBI:29105"/>
    </ligand>
</feature>
<dbReference type="PROSITE" id="PS00705">
    <property type="entry name" value="PROK_CO2_ANHYDRASE_2"/>
    <property type="match status" value="1"/>
</dbReference>
<proteinExistence type="inferred from homology"/>
<keyword evidence="4 7" id="KW-0862">Zinc</keyword>
<comment type="similarity">
    <text evidence="1">Belongs to the beta-class carbonic anhydrase family.</text>
</comment>
<dbReference type="GO" id="GO:0008270">
    <property type="term" value="F:zinc ion binding"/>
    <property type="evidence" value="ECO:0007669"/>
    <property type="project" value="InterPro"/>
</dbReference>
<comment type="catalytic activity">
    <reaction evidence="6">
        <text>hydrogencarbonate + H(+) = CO2 + H2O</text>
        <dbReference type="Rhea" id="RHEA:10748"/>
        <dbReference type="ChEBI" id="CHEBI:15377"/>
        <dbReference type="ChEBI" id="CHEBI:15378"/>
        <dbReference type="ChEBI" id="CHEBI:16526"/>
        <dbReference type="ChEBI" id="CHEBI:17544"/>
        <dbReference type="EC" id="4.2.1.1"/>
    </reaction>
</comment>
<evidence type="ECO:0000313" key="9">
    <source>
        <dbReference type="Proteomes" id="UP000466024"/>
    </source>
</evidence>
<dbReference type="GO" id="GO:0071244">
    <property type="term" value="P:cellular response to carbon dioxide"/>
    <property type="evidence" value="ECO:0007669"/>
    <property type="project" value="TreeGrafter"/>
</dbReference>
<evidence type="ECO:0000256" key="4">
    <source>
        <dbReference type="ARBA" id="ARBA00022833"/>
    </source>
</evidence>
<comment type="cofactor">
    <cofactor evidence="7">
        <name>Zn(2+)</name>
        <dbReference type="ChEBI" id="CHEBI:29105"/>
    </cofactor>
    <text evidence="7">Binds 1 zinc ion per subunit.</text>
</comment>
<evidence type="ECO:0000256" key="5">
    <source>
        <dbReference type="ARBA" id="ARBA00023239"/>
    </source>
</evidence>
<gene>
    <name evidence="8" type="ORF">F0A16_17940</name>
</gene>
<dbReference type="Proteomes" id="UP000466024">
    <property type="component" value="Unassembled WGS sequence"/>
</dbReference>
<dbReference type="InterPro" id="IPR036874">
    <property type="entry name" value="Carbonic_anhydrase_sf"/>
</dbReference>
<dbReference type="PANTHER" id="PTHR11002:SF76">
    <property type="entry name" value="CARBONIC ANHYDRASE"/>
    <property type="match status" value="1"/>
</dbReference>